<evidence type="ECO:0000256" key="1">
    <source>
        <dbReference type="SAM" id="Phobius"/>
    </source>
</evidence>
<dbReference type="Proteomes" id="UP000028013">
    <property type="component" value="Unassembled WGS sequence"/>
</dbReference>
<proteinExistence type="predicted"/>
<evidence type="ECO:0000313" key="3">
    <source>
        <dbReference type="Proteomes" id="UP000028013"/>
    </source>
</evidence>
<evidence type="ECO:0000313" key="2">
    <source>
        <dbReference type="EMBL" id="KDS50365.1"/>
    </source>
</evidence>
<name>A0A078RYC8_BACUN</name>
<organism evidence="2 3">
    <name type="scientific">Bacteroides uniformis str. 3978 T3 ii</name>
    <dbReference type="NCBI Taxonomy" id="1339349"/>
    <lineage>
        <taxon>Bacteria</taxon>
        <taxon>Pseudomonadati</taxon>
        <taxon>Bacteroidota</taxon>
        <taxon>Bacteroidia</taxon>
        <taxon>Bacteroidales</taxon>
        <taxon>Bacteroidaceae</taxon>
        <taxon>Bacteroides</taxon>
    </lineage>
</organism>
<reference evidence="2 3" key="1">
    <citation type="submission" date="2014-04" db="EMBL/GenBank/DDBJ databases">
        <authorList>
            <person name="Sears C."/>
            <person name="Carroll K."/>
            <person name="Sack B.R."/>
            <person name="Qadri F."/>
            <person name="Myers L.L."/>
            <person name="Chung G.-T."/>
            <person name="Escheverria P."/>
            <person name="Fraser C.M."/>
            <person name="Sadzewicz L."/>
            <person name="Shefchek K.A."/>
            <person name="Tallon L."/>
            <person name="Das S.P."/>
            <person name="Daugherty S."/>
            <person name="Mongodin E.F."/>
        </authorList>
    </citation>
    <scope>NUCLEOTIDE SEQUENCE [LARGE SCALE GENOMIC DNA]</scope>
    <source>
        <strain evidence="2 3">3978 T3 ii</strain>
    </source>
</reference>
<keyword evidence="1" id="KW-0812">Transmembrane</keyword>
<keyword evidence="1" id="KW-1133">Transmembrane helix</keyword>
<comment type="caution">
    <text evidence="2">The sequence shown here is derived from an EMBL/GenBank/DDBJ whole genome shotgun (WGS) entry which is preliminary data.</text>
</comment>
<feature type="transmembrane region" description="Helical" evidence="1">
    <location>
        <begin position="24"/>
        <end position="42"/>
    </location>
</feature>
<keyword evidence="1" id="KW-0472">Membrane</keyword>
<gene>
    <name evidence="2" type="ORF">M094_1290</name>
</gene>
<protein>
    <submittedName>
        <fullName evidence="2">Uncharacterized protein</fullName>
    </submittedName>
</protein>
<dbReference type="AlphaFoldDB" id="A0A078RYC8"/>
<sequence length="46" mass="5474">MSSQRNNPYCDLLHFSTTKIRIKMIYPAIFSNAFFTFVEINFKLLL</sequence>
<dbReference type="EMBL" id="JNHN01000174">
    <property type="protein sequence ID" value="KDS50365.1"/>
    <property type="molecule type" value="Genomic_DNA"/>
</dbReference>
<accession>A0A078RYC8</accession>